<dbReference type="InterPro" id="IPR011009">
    <property type="entry name" value="Kinase-like_dom_sf"/>
</dbReference>
<dbReference type="InterPro" id="IPR000742">
    <property type="entry name" value="EGF"/>
</dbReference>
<dbReference type="GO" id="GO:0005509">
    <property type="term" value="F:calcium ion binding"/>
    <property type="evidence" value="ECO:0007669"/>
    <property type="project" value="InterPro"/>
</dbReference>
<accession>A0A0E0CNS0</accession>
<evidence type="ECO:0000256" key="15">
    <source>
        <dbReference type="SAM" id="Phobius"/>
    </source>
</evidence>
<keyword evidence="9 14" id="KW-0067">ATP-binding</keyword>
<dbReference type="InterPro" id="IPR049883">
    <property type="entry name" value="NOTCH1_EGF-like"/>
</dbReference>
<dbReference type="GO" id="GO:0005886">
    <property type="term" value="C:plasma membrane"/>
    <property type="evidence" value="ECO:0007669"/>
    <property type="project" value="TreeGrafter"/>
</dbReference>
<dbReference type="SUPFAM" id="SSF56112">
    <property type="entry name" value="Protein kinase-like (PK-like)"/>
    <property type="match status" value="4"/>
</dbReference>
<keyword evidence="5 15" id="KW-0812">Transmembrane</keyword>
<evidence type="ECO:0000256" key="4">
    <source>
        <dbReference type="ARBA" id="ARBA00022679"/>
    </source>
</evidence>
<dbReference type="Gene3D" id="3.30.200.20">
    <property type="entry name" value="Phosphorylase Kinase, domain 1"/>
    <property type="match status" value="4"/>
</dbReference>
<evidence type="ECO:0000313" key="18">
    <source>
        <dbReference type="EnsemblPlants" id="OMERI02G24560.2"/>
    </source>
</evidence>
<dbReference type="InterPro" id="IPR000719">
    <property type="entry name" value="Prot_kinase_dom"/>
</dbReference>
<dbReference type="Pfam" id="PF00069">
    <property type="entry name" value="Pkinase"/>
    <property type="match status" value="2"/>
</dbReference>
<comment type="subcellular location">
    <subcellularLocation>
        <location evidence="1">Membrane</location>
        <topology evidence="1">Single-pass type I membrane protein</topology>
    </subcellularLocation>
</comment>
<dbReference type="PROSITE" id="PS00108">
    <property type="entry name" value="PROTEIN_KINASE_ST"/>
    <property type="match status" value="4"/>
</dbReference>
<dbReference type="Gene3D" id="2.10.25.10">
    <property type="entry name" value="Laminin"/>
    <property type="match status" value="4"/>
</dbReference>
<dbReference type="Gene3D" id="1.10.510.10">
    <property type="entry name" value="Transferase(Phosphotransferase) domain 1"/>
    <property type="match status" value="4"/>
</dbReference>
<feature type="binding site" evidence="14">
    <location>
        <position position="585"/>
    </location>
    <ligand>
        <name>ATP</name>
        <dbReference type="ChEBI" id="CHEBI:30616"/>
    </ligand>
</feature>
<dbReference type="InterPro" id="IPR008271">
    <property type="entry name" value="Ser/Thr_kinase_AS"/>
</dbReference>
<dbReference type="Proteomes" id="UP000008021">
    <property type="component" value="Chromosome 2"/>
</dbReference>
<evidence type="ECO:0000256" key="2">
    <source>
        <dbReference type="ARBA" id="ARBA00022527"/>
    </source>
</evidence>
<dbReference type="FunFam" id="3.30.200.20:FF:000043">
    <property type="entry name" value="Wall-associated receptor kinase 2"/>
    <property type="match status" value="4"/>
</dbReference>
<dbReference type="Pfam" id="PF07714">
    <property type="entry name" value="PK_Tyr_Ser-Thr"/>
    <property type="match status" value="2"/>
</dbReference>
<dbReference type="PROSITE" id="PS00107">
    <property type="entry name" value="PROTEIN_KINASE_ATP"/>
    <property type="match status" value="3"/>
</dbReference>
<keyword evidence="2" id="KW-0723">Serine/threonine-protein kinase</keyword>
<keyword evidence="4" id="KW-0808">Transferase</keyword>
<dbReference type="SUPFAM" id="SSF57184">
    <property type="entry name" value="Growth factor receptor domain"/>
    <property type="match status" value="1"/>
</dbReference>
<dbReference type="InterPro" id="IPR018097">
    <property type="entry name" value="EGF_Ca-bd_CS"/>
</dbReference>
<keyword evidence="6 16" id="KW-0732">Signal</keyword>
<evidence type="ECO:0000256" key="7">
    <source>
        <dbReference type="ARBA" id="ARBA00022741"/>
    </source>
</evidence>
<keyword evidence="11 15" id="KW-0472">Membrane</keyword>
<evidence type="ECO:0000256" key="16">
    <source>
        <dbReference type="SAM" id="SignalP"/>
    </source>
</evidence>
<feature type="domain" description="Protein kinase" evidence="17">
    <location>
        <begin position="2210"/>
        <end position="2484"/>
    </location>
</feature>
<keyword evidence="13" id="KW-0325">Glycoprotein</keyword>
<feature type="binding site" evidence="14">
    <location>
        <position position="1313"/>
    </location>
    <ligand>
        <name>ATP</name>
        <dbReference type="ChEBI" id="CHEBI:30616"/>
    </ligand>
</feature>
<dbReference type="GO" id="GO:0030247">
    <property type="term" value="F:polysaccharide binding"/>
    <property type="evidence" value="ECO:0007669"/>
    <property type="project" value="InterPro"/>
</dbReference>
<dbReference type="InterPro" id="IPR025287">
    <property type="entry name" value="WAK_GUB"/>
</dbReference>
<dbReference type="InterPro" id="IPR045274">
    <property type="entry name" value="WAK-like"/>
</dbReference>
<sequence>MRSSFVAACAISFVLVCSAATTPRALAAVYGDGGGLLSIPSNDSLAHCPSSCGDVDDIAYPFGIGPGCFREGFELKCNTSTKTPKLYMKDGTTQILYVGDDDLWAPMHFNITMKPGTDTYNISWVSPRKGVTISQRNTFYIIGCNIDVTLFEYGTRDAVGYCVSRCDGEKVPTEGPCNGKGCCSIKLSRDLRGFRSTLVQVDATAAQSYQLQLRHGVMAFMSYNDYYVDNATDLFLSWTNTSNIQEALVQFAIMDQPSCEIARMKNTSYACSTGSNCLNMSSGGYTCECANYDLYYYYAEQSPYLLEGCIIRDYNPKRKEHCRRSCGNMAIPFPFGLEEGCFASERFRLNCTTGNITLFNPRDARYNVTDVSIEEGTMVVSNLLNDTEYGGEDIISQVYGGREIDGPVEDRFDFSLQYNIVIKWAVANLTCDAAVKKDATYACRSIHSNCLNVTHGNIFMGYRCKCLPGFQGNPYIQDGCKGITTGISCGIGSIIIALGAIILANKWKKSIQKRIRRAYFKKNQGLLLEQLISDESATNKTRIFSLEELEEATNNFDATRVLGRGGHGTVYKGILSDQSVVAIKKSKIVEQTEIDQFINEVAILSQIIHRNVVKLFGCCLESEVPLLVYEFIPNGTLHDRLHTDVSVKSSLSWDDRIRIASEAAGALAYLHSAAAIPIFHRDVKSSNILLDGNFTTKVSDFGASRSVSLDETHVVTIVQGTFGYLDPEYYHTGQLTEKSDVYSFGVILVELLTRKKPIFINDVGTKQSLSHYFVDRLREGSLIEIIDSHVLEEAHREDIDDIASLTEACLKLRGGDRPTMKEVEMRLQFLRTKRLRKFQLLPVPGSVGEIQHLLSPDAGKSQAQNNYTSAVCASSFVLVCLAATSPASGAVYGVGGGLLSIPSNDSLAHCPSRCGNVNISYPFGIGPGCFRQGFHVTCDNTTHHPKLFLGNSTTEITYLSQYSLQVSIGFNVTMIPGRSAYTMSWESPAKGYNPNPTRRNCKRSCGNLHIPYPFGLEEGCFASKKFQLSCTSDNFTILDRGRTKFHVSMVSINEGYLTVSNMHEKLVVVHTIDGQLMYPADVTQDLFEFSEEFDMNMKWAIANITCKTAFQRSMTYACISNNSECLNATGGKMPLGYRCKCSAGFEGNPYVKGEDGCTDIDECLQPNSCNGICKNLPGSHSCTPCPHGKEFDRTKGRCITSAKKRNLILGIAVGISCGLGSIVLAFCATMLANKWKKGIQKRIRKAYFKKNQGLLLEQLISDESATNKTKIFSLEELEEATNNFDATRVLGRGGHGTVYKGILSDQRVVAIKKSKIVEQTEIDQFINEVAILSQIIHRNVVKLFGCCLESEVPLLVYEFISNGTLYDLLHTDASAKCLLSWDDRIRIAVEAAGALAYLHSAAAIPIFHRDVKSSNILLDDSFTTKVSDFGASRSVSLDETHVVTIVQGTFGYLDPDYYHTGQLTEKSDVYSFGVILVELLTRKKPIFISDVGTKQSLSHYFVEGLQEGSLTEIMDPQVVEEANKEEINDIASLTEVCLKPRGGDRPTMKEVEMRTKRLKKSQLTAGSDGEIKDLICPNASKSHAQNSSVGASDLTSEGISSCYSLEQEFSSSINIPPTQAMTQAAGMSLLLMCLLGAALPRPAATGVGDGGITYIPSAAYLQAHCPSRCGDAEFFYPFGTSPGCFRQGFGLTCDNTTVPPRLFWGNTTTQILSTDPTDRNFIYASIAFNITMVPGVSVYRMSWESPANGFYIDSDTAMYVVGCGVEVYLFDKDSNVSIGSCKTMCMGNKTSMEKALAAVVGGCNGLGCCRIDLPAYIRGFEVTASRVDEKTARSESWPPTVYVFLSEDYNFNTTDLYSPWTSKRVFTSLEAFVMDQPSCESALANKASYACSTNSLRQNMSGGGYMCYCDPVSSSGANPYVLDGCIGEYNPSPRGNCTKWCGNMSIPFPFGLEEGCSALRKFRLNCTSDNLTILDRIEATYLVTNISVNDGYFVVRNLRNSSRYNDEDMKSTNGNSREMEPDSLLRDLFELSQEYDMMMWWAVTNMTCQEAIQRNDTYACRSVQSACQDVAHEGIPLGYRCKCTPGYEGNPYVHDGCTDVNECQLLNSCNGPCQNFPGGYNCTSCPHGKEFDAAKKECVASVKLLGSIILALSATALAAKWKKSIQKRIREGHFKKNKGLLLEQLILDKSAADRTKIFSLEELEKATNNFDATRILGGRGHGTVYKGILTDQRVVAIKKSNIAKQAEIEQFINEVAVLSQIIHRNVVKLFGCCLETEVPLLVYEFISNGTLYNVLHNDESVKGQLPWDDRIRIAMEAAGALAYLHAAAIMPIFHRDVKSSNVLLDDNLNTKISDFGASRSVSLDQTHVVTAVQGTFGYLDPEYYHTGKLTGKSDVYSFGVILVELLTKKKPIFDNDQGVKQSLSHYFIKRFQEGTLMEIVDSTIVEEANKEEIDGIASLILACLKLKGEERPTMKEVDMRLQFLRTKRLLKCQHFPISTGEIRSFCPQVNRNSHPENNLSNAVNFPNEAFGVSFVLVCSAATPAASAAVYGVSGGLLSIPSNDSLAHCRSRCGNVGIHYPFGIAPGCFREGFELICRNITNSTPKLFLGDGTTEIAYLDNDRGRYNLVFAHIYFNITVKPGTDTYNISWVAPTEGITIFYYSTFYVTDCNLEATLFKYGTKDLIGSCMSRCDGEKAPIGGPCNGMGCCFIELTRDLRGFQSTIILRSDGIPVAQTDPVHPAIMAFLSWSDDYRSNTSDLYLGWTNTSNVINQAVNARMNNTSYACSPGSNCQNVSSGGYYCYCSGYEQGNPYLLDGCTDYNPKYKEHCSTSCGDMKIPFPFGVEEGCFANERFRLNCTEGNLTVCELGEAQYHVTAVSLDDGTLTVGNMMNDTNYEKEEIIVQTTDTGDDDSFSGPVEDRFDLSMEYAIVIRWAVTNLTCEVAVQKNTTYACLSSHSYCLNVTHRKAFMGYRCKCSPGFEGNPYIEDGCTGYFLFTPPPVCTSNAHACKYINECLLPNYCNGTCQNLLGNYTCTSCPHRKEFDPIKKKCVTSAKQRNLLLGIAIGIGCGLGSIQLISNESATNKTKIFSLEELEEATNNFDGTRVLGRGGHGTVYKGILSDQRVVAIKKSKIVEQTEIDQFINEVVILSQIIHRNVVKIFGCCLESEVPLLVYEFISNGTLHDHLHTDLSVRCSLSWDDRIRIAVEAAGALSYLHSAAAIPIFHRDVKSSNILLDGSFTTKVSDFGASRSVSLDETHVVTIVQGTFGYLDPEYYYTGQLTEKSDVYSFGVILVELLIRKKPIFINEAGAKQSLSHYFVEGLQEGSLMEIIDP</sequence>
<keyword evidence="10 15" id="KW-1133">Transmembrane helix</keyword>
<dbReference type="PROSITE" id="PS01187">
    <property type="entry name" value="EGF_CA"/>
    <property type="match status" value="1"/>
</dbReference>
<organism evidence="18">
    <name type="scientific">Oryza meridionalis</name>
    <dbReference type="NCBI Taxonomy" id="40149"/>
    <lineage>
        <taxon>Eukaryota</taxon>
        <taxon>Viridiplantae</taxon>
        <taxon>Streptophyta</taxon>
        <taxon>Embryophyta</taxon>
        <taxon>Tracheophyta</taxon>
        <taxon>Spermatophyta</taxon>
        <taxon>Magnoliopsida</taxon>
        <taxon>Liliopsida</taxon>
        <taxon>Poales</taxon>
        <taxon>Poaceae</taxon>
        <taxon>BOP clade</taxon>
        <taxon>Oryzoideae</taxon>
        <taxon>Oryzeae</taxon>
        <taxon>Oryzinae</taxon>
        <taxon>Oryza</taxon>
    </lineage>
</organism>
<reference evidence="18" key="2">
    <citation type="submission" date="2018-05" db="EMBL/GenBank/DDBJ databases">
        <title>OmerRS3 (Oryza meridionalis Reference Sequence Version 3).</title>
        <authorList>
            <person name="Zhang J."/>
            <person name="Kudrna D."/>
            <person name="Lee S."/>
            <person name="Talag J."/>
            <person name="Welchert J."/>
            <person name="Wing R.A."/>
        </authorList>
    </citation>
    <scope>NUCLEOTIDE SEQUENCE [LARGE SCALE GENOMIC DNA]</scope>
    <source>
        <strain evidence="18">cv. OR44</strain>
    </source>
</reference>
<dbReference type="GO" id="GO:0005524">
    <property type="term" value="F:ATP binding"/>
    <property type="evidence" value="ECO:0007669"/>
    <property type="project" value="UniProtKB-UniRule"/>
</dbReference>
<evidence type="ECO:0000256" key="5">
    <source>
        <dbReference type="ARBA" id="ARBA00022692"/>
    </source>
</evidence>
<dbReference type="FunFam" id="1.10.510.10:FF:001550">
    <property type="entry name" value="Wall-associated receptor kinase-like 6"/>
    <property type="match status" value="1"/>
</dbReference>
<feature type="chain" id="PRO_5002356016" description="Protein kinase domain-containing protein" evidence="16">
    <location>
        <begin position="20"/>
        <end position="3332"/>
    </location>
</feature>
<evidence type="ECO:0000313" key="19">
    <source>
        <dbReference type="Proteomes" id="UP000008021"/>
    </source>
</evidence>
<evidence type="ECO:0000256" key="14">
    <source>
        <dbReference type="PROSITE-ProRule" id="PRU10141"/>
    </source>
</evidence>
<feature type="binding site" evidence="14">
    <location>
        <position position="3129"/>
    </location>
    <ligand>
        <name>ATP</name>
        <dbReference type="ChEBI" id="CHEBI:30616"/>
    </ligand>
</feature>
<dbReference type="InterPro" id="IPR009030">
    <property type="entry name" value="Growth_fac_rcpt_cys_sf"/>
</dbReference>
<keyword evidence="7 14" id="KW-0547">Nucleotide-binding</keyword>
<dbReference type="InterPro" id="IPR001245">
    <property type="entry name" value="Ser-Thr/Tyr_kinase_cat_dom"/>
</dbReference>
<evidence type="ECO:0000256" key="1">
    <source>
        <dbReference type="ARBA" id="ARBA00004479"/>
    </source>
</evidence>
<dbReference type="Pfam" id="PF13947">
    <property type="entry name" value="GUB_WAK_bind"/>
    <property type="match status" value="7"/>
</dbReference>
<dbReference type="EnsemblPlants" id="OMERI02G24560.2">
    <property type="protein sequence ID" value="OMERI02G24560.2"/>
    <property type="gene ID" value="OMERI02G24560"/>
</dbReference>
<dbReference type="InterPro" id="IPR001881">
    <property type="entry name" value="EGF-like_Ca-bd_dom"/>
</dbReference>
<dbReference type="SMART" id="SM00179">
    <property type="entry name" value="EGF_CA"/>
    <property type="match status" value="3"/>
</dbReference>
<proteinExistence type="predicted"/>
<dbReference type="STRING" id="40149.A0A0E0CNS0"/>
<dbReference type="PROSITE" id="PS50011">
    <property type="entry name" value="PROTEIN_KINASE_DOM"/>
    <property type="match status" value="4"/>
</dbReference>
<feature type="domain" description="Protein kinase" evidence="17">
    <location>
        <begin position="1284"/>
        <end position="1558"/>
    </location>
</feature>
<dbReference type="InterPro" id="IPR017441">
    <property type="entry name" value="Protein_kinase_ATP_BS"/>
</dbReference>
<feature type="transmembrane region" description="Helical" evidence="15">
    <location>
        <begin position="483"/>
        <end position="504"/>
    </location>
</feature>
<dbReference type="HOGENOM" id="CLU_000288_164_1_1"/>
<feature type="signal peptide" evidence="16">
    <location>
        <begin position="1"/>
        <end position="19"/>
    </location>
</feature>
<name>A0A0E0CNS0_9ORYZ</name>
<evidence type="ECO:0000256" key="6">
    <source>
        <dbReference type="ARBA" id="ARBA00022729"/>
    </source>
</evidence>
<dbReference type="PANTHER" id="PTHR27005:SF327">
    <property type="entry name" value="PROTEIN KINASE DOMAIN-CONTAINING PROTEIN"/>
    <property type="match status" value="1"/>
</dbReference>
<evidence type="ECO:0000256" key="8">
    <source>
        <dbReference type="ARBA" id="ARBA00022777"/>
    </source>
</evidence>
<keyword evidence="8" id="KW-0418">Kinase</keyword>
<dbReference type="FunFam" id="1.10.510.10:FF:000084">
    <property type="entry name" value="Wall-associated receptor kinase 2"/>
    <property type="match status" value="3"/>
</dbReference>
<protein>
    <recommendedName>
        <fullName evidence="17">Protein kinase domain-containing protein</fullName>
    </recommendedName>
</protein>
<dbReference type="Gramene" id="OMERI02G24560.2">
    <property type="protein sequence ID" value="OMERI02G24560.2"/>
    <property type="gene ID" value="OMERI02G24560"/>
</dbReference>
<evidence type="ECO:0000256" key="9">
    <source>
        <dbReference type="ARBA" id="ARBA00022840"/>
    </source>
</evidence>
<evidence type="ECO:0000256" key="12">
    <source>
        <dbReference type="ARBA" id="ARBA00023157"/>
    </source>
</evidence>
<dbReference type="GO" id="GO:0007166">
    <property type="term" value="P:cell surface receptor signaling pathway"/>
    <property type="evidence" value="ECO:0007669"/>
    <property type="project" value="InterPro"/>
</dbReference>
<feature type="transmembrane region" description="Helical" evidence="15">
    <location>
        <begin position="1207"/>
        <end position="1232"/>
    </location>
</feature>
<dbReference type="SMART" id="SM00220">
    <property type="entry name" value="S_TKc"/>
    <property type="match status" value="4"/>
</dbReference>
<dbReference type="SMART" id="SM00181">
    <property type="entry name" value="EGF"/>
    <property type="match status" value="8"/>
</dbReference>
<keyword evidence="12" id="KW-1015">Disulfide bond</keyword>
<dbReference type="Pfam" id="PF07645">
    <property type="entry name" value="EGF_CA"/>
    <property type="match status" value="2"/>
</dbReference>
<dbReference type="FunFam" id="2.10.25.10:FF:000583">
    <property type="entry name" value="Os02g0633066 protein"/>
    <property type="match status" value="3"/>
</dbReference>
<feature type="domain" description="Protein kinase" evidence="17">
    <location>
        <begin position="3100"/>
        <end position="3332"/>
    </location>
</feature>
<evidence type="ECO:0000256" key="11">
    <source>
        <dbReference type="ARBA" id="ARBA00023136"/>
    </source>
</evidence>
<dbReference type="GO" id="GO:0004674">
    <property type="term" value="F:protein serine/threonine kinase activity"/>
    <property type="evidence" value="ECO:0007669"/>
    <property type="project" value="UniProtKB-KW"/>
</dbReference>
<dbReference type="CDD" id="cd14066">
    <property type="entry name" value="STKc_IRAK"/>
    <property type="match status" value="2"/>
</dbReference>
<reference evidence="18" key="1">
    <citation type="submission" date="2015-04" db="UniProtKB">
        <authorList>
            <consortium name="EnsemblPlants"/>
        </authorList>
    </citation>
    <scope>IDENTIFICATION</scope>
</reference>
<dbReference type="PANTHER" id="PTHR27005">
    <property type="entry name" value="WALL-ASSOCIATED RECEPTOR KINASE-LIKE 21"/>
    <property type="match status" value="1"/>
</dbReference>
<feature type="domain" description="Protein kinase" evidence="17">
    <location>
        <begin position="556"/>
        <end position="830"/>
    </location>
</feature>
<keyword evidence="3" id="KW-0245">EGF-like domain</keyword>
<evidence type="ECO:0000256" key="13">
    <source>
        <dbReference type="ARBA" id="ARBA00023180"/>
    </source>
</evidence>
<evidence type="ECO:0000259" key="17">
    <source>
        <dbReference type="PROSITE" id="PS50011"/>
    </source>
</evidence>
<evidence type="ECO:0000256" key="3">
    <source>
        <dbReference type="ARBA" id="ARBA00022536"/>
    </source>
</evidence>
<keyword evidence="19" id="KW-1185">Reference proteome</keyword>
<dbReference type="CDD" id="cd00054">
    <property type="entry name" value="EGF_CA"/>
    <property type="match status" value="3"/>
</dbReference>
<evidence type="ECO:0000256" key="10">
    <source>
        <dbReference type="ARBA" id="ARBA00022989"/>
    </source>
</evidence>